<comment type="subcellular location">
    <subcellularLocation>
        <location evidence="1">Membrane</location>
        <topology evidence="1">Multi-pass membrane protein</topology>
    </subcellularLocation>
</comment>
<feature type="transmembrane region" description="Helical" evidence="5">
    <location>
        <begin position="304"/>
        <end position="324"/>
    </location>
</feature>
<evidence type="ECO:0000256" key="3">
    <source>
        <dbReference type="ARBA" id="ARBA00022989"/>
    </source>
</evidence>
<feature type="transmembrane region" description="Helical" evidence="5">
    <location>
        <begin position="215"/>
        <end position="238"/>
    </location>
</feature>
<evidence type="ECO:0000313" key="7">
    <source>
        <dbReference type="EMBL" id="BCU68972.1"/>
    </source>
</evidence>
<feature type="transmembrane region" description="Helical" evidence="5">
    <location>
        <begin position="139"/>
        <end position="163"/>
    </location>
</feature>
<dbReference type="InterPro" id="IPR013525">
    <property type="entry name" value="ABC2_TM"/>
</dbReference>
<keyword evidence="2 5" id="KW-0812">Transmembrane</keyword>
<reference evidence="7 8" key="1">
    <citation type="submission" date="2021-04" db="EMBL/GenBank/DDBJ databases">
        <title>Complete genome sequence of Stygiolobus sp. KN-1.</title>
        <authorList>
            <person name="Nakamura K."/>
            <person name="Sakai H."/>
            <person name="Kurosawa N."/>
        </authorList>
    </citation>
    <scope>NUCLEOTIDE SEQUENCE [LARGE SCALE GENOMIC DNA]</scope>
    <source>
        <strain evidence="7 8">KN-1</strain>
    </source>
</reference>
<dbReference type="RefSeq" id="WP_221288974.1">
    <property type="nucleotide sequence ID" value="NZ_AP024597.1"/>
</dbReference>
<dbReference type="EMBL" id="AP024597">
    <property type="protein sequence ID" value="BCU68972.1"/>
    <property type="molecule type" value="Genomic_DNA"/>
</dbReference>
<feature type="transmembrane region" description="Helical" evidence="5">
    <location>
        <begin position="183"/>
        <end position="209"/>
    </location>
</feature>
<dbReference type="AlphaFoldDB" id="A0A8D5ZI50"/>
<dbReference type="PANTHER" id="PTHR43027:SF1">
    <property type="entry name" value="DOXORUBICIN RESISTANCE ABC TRANSPORTER PERMEASE PROTEIN DRRC-RELATED"/>
    <property type="match status" value="1"/>
</dbReference>
<evidence type="ECO:0000256" key="5">
    <source>
        <dbReference type="SAM" id="Phobius"/>
    </source>
</evidence>
<dbReference type="InterPro" id="IPR052902">
    <property type="entry name" value="ABC-2_transporter"/>
</dbReference>
<keyword evidence="4 5" id="KW-0472">Membrane</keyword>
<keyword evidence="3 5" id="KW-1133">Transmembrane helix</keyword>
<name>A0A8D5ZI50_9CREN</name>
<dbReference type="PANTHER" id="PTHR43027">
    <property type="entry name" value="DOXORUBICIN RESISTANCE ABC TRANSPORTER PERMEASE PROTEIN DRRC-RELATED"/>
    <property type="match status" value="1"/>
</dbReference>
<proteinExistence type="predicted"/>
<dbReference type="GO" id="GO:0140359">
    <property type="term" value="F:ABC-type transporter activity"/>
    <property type="evidence" value="ECO:0007669"/>
    <property type="project" value="InterPro"/>
</dbReference>
<sequence length="329" mass="36018">MRNVIPTAVAIIKDNLRSRVTLGFVIVFPLILAFIFSLLGQAFQPHVSVYVAGEGSEGLASYLNQSRLFTAYVGGNVNYVKLNDVIFVNTTSKVIYYNQLMANYVPVLKTYISSYYLHEQVPFTAQQTITKSTPVAYEISGVVGVIALSNGMFGVTGVGSGYYRDKLVERLASSPIRDYEWVLALMIYEVVITIISTLAILIVGALMGFLPDFGLTFLAGLILGTLMFSGLGAVILGLTPKEKIVLANIVANFLVLPLMFISNAFFSPSIFPSFLRLVAEYQPVSILNDIVRDTLVLGEIPNPVYVGTIFVLTLVFLGVGSRLLRLREV</sequence>
<dbReference type="Proteomes" id="UP000825123">
    <property type="component" value="Chromosome"/>
</dbReference>
<evidence type="ECO:0000256" key="4">
    <source>
        <dbReference type="ARBA" id="ARBA00023136"/>
    </source>
</evidence>
<dbReference type="GeneID" id="66162022"/>
<dbReference type="PROSITE" id="PS51012">
    <property type="entry name" value="ABC_TM2"/>
    <property type="match status" value="1"/>
</dbReference>
<feature type="domain" description="ABC transmembrane type-2" evidence="6">
    <location>
        <begin position="97"/>
        <end position="327"/>
    </location>
</feature>
<dbReference type="KEGG" id="csty:KN1_02690"/>
<evidence type="ECO:0000256" key="2">
    <source>
        <dbReference type="ARBA" id="ARBA00022692"/>
    </source>
</evidence>
<protein>
    <submittedName>
        <fullName evidence="7">ABC transporter</fullName>
    </submittedName>
</protein>
<gene>
    <name evidence="7" type="ORF">KN1_02690</name>
</gene>
<organism evidence="7 8">
    <name type="scientific">Stygiolobus caldivivus</name>
    <dbReference type="NCBI Taxonomy" id="2824673"/>
    <lineage>
        <taxon>Archaea</taxon>
        <taxon>Thermoproteota</taxon>
        <taxon>Thermoprotei</taxon>
        <taxon>Sulfolobales</taxon>
        <taxon>Sulfolobaceae</taxon>
        <taxon>Stygiolobus</taxon>
    </lineage>
</organism>
<dbReference type="InterPro" id="IPR047817">
    <property type="entry name" value="ABC2_TM_bact-type"/>
</dbReference>
<dbReference type="Pfam" id="PF01061">
    <property type="entry name" value="ABC2_membrane"/>
    <property type="match status" value="1"/>
</dbReference>
<accession>A0A8D5ZI50</accession>
<evidence type="ECO:0000259" key="6">
    <source>
        <dbReference type="PROSITE" id="PS51012"/>
    </source>
</evidence>
<evidence type="ECO:0000256" key="1">
    <source>
        <dbReference type="ARBA" id="ARBA00004141"/>
    </source>
</evidence>
<feature type="transmembrane region" description="Helical" evidence="5">
    <location>
        <begin position="20"/>
        <end position="39"/>
    </location>
</feature>
<feature type="transmembrane region" description="Helical" evidence="5">
    <location>
        <begin position="245"/>
        <end position="266"/>
    </location>
</feature>
<evidence type="ECO:0000313" key="8">
    <source>
        <dbReference type="Proteomes" id="UP000825123"/>
    </source>
</evidence>
<dbReference type="GO" id="GO:0016020">
    <property type="term" value="C:membrane"/>
    <property type="evidence" value="ECO:0007669"/>
    <property type="project" value="UniProtKB-SubCell"/>
</dbReference>
<keyword evidence="8" id="KW-1185">Reference proteome</keyword>